<organism evidence="7 8">
    <name type="scientific">Hypocrea virens (strain Gv29-8 / FGSC 10586)</name>
    <name type="common">Gliocladium virens</name>
    <name type="synonym">Trichoderma virens</name>
    <dbReference type="NCBI Taxonomy" id="413071"/>
    <lineage>
        <taxon>Eukaryota</taxon>
        <taxon>Fungi</taxon>
        <taxon>Dikarya</taxon>
        <taxon>Ascomycota</taxon>
        <taxon>Pezizomycotina</taxon>
        <taxon>Sordariomycetes</taxon>
        <taxon>Hypocreomycetidae</taxon>
        <taxon>Hypocreales</taxon>
        <taxon>Hypocreaceae</taxon>
        <taxon>Trichoderma</taxon>
    </lineage>
</organism>
<dbReference type="RefSeq" id="XP_013959983.1">
    <property type="nucleotide sequence ID" value="XM_014104508.1"/>
</dbReference>
<accession>G9MJX7</accession>
<dbReference type="InterPro" id="IPR003333">
    <property type="entry name" value="CMAS"/>
</dbReference>
<dbReference type="Gene3D" id="3.40.50.150">
    <property type="entry name" value="Vaccinia Virus protein VP39"/>
    <property type="match status" value="1"/>
</dbReference>
<keyword evidence="2" id="KW-0489">Methyltransferase</keyword>
<evidence type="ECO:0000313" key="8">
    <source>
        <dbReference type="Proteomes" id="UP000007115"/>
    </source>
</evidence>
<dbReference type="OrthoDB" id="8300214at2759"/>
<evidence type="ECO:0000313" key="7">
    <source>
        <dbReference type="EMBL" id="EHK25784.1"/>
    </source>
</evidence>
<reference evidence="7 8" key="1">
    <citation type="journal article" date="2011" name="Genome Biol.">
        <title>Comparative genome sequence analysis underscores mycoparasitism as the ancestral life style of Trichoderma.</title>
        <authorList>
            <person name="Kubicek C.P."/>
            <person name="Herrera-Estrella A."/>
            <person name="Seidl-Seiboth V."/>
            <person name="Martinez D.A."/>
            <person name="Druzhinina I.S."/>
            <person name="Thon M."/>
            <person name="Zeilinger S."/>
            <person name="Casas-Flores S."/>
            <person name="Horwitz B.A."/>
            <person name="Mukherjee P.K."/>
            <person name="Mukherjee M."/>
            <person name="Kredics L."/>
            <person name="Alcaraz L.D."/>
            <person name="Aerts A."/>
            <person name="Antal Z."/>
            <person name="Atanasova L."/>
            <person name="Cervantes-Badillo M.G."/>
            <person name="Challacombe J."/>
            <person name="Chertkov O."/>
            <person name="McCluskey K."/>
            <person name="Coulpier F."/>
            <person name="Deshpande N."/>
            <person name="von Doehren H."/>
            <person name="Ebbole D.J."/>
            <person name="Esquivel-Naranjo E.U."/>
            <person name="Fekete E."/>
            <person name="Flipphi M."/>
            <person name="Glaser F."/>
            <person name="Gomez-Rodriguez E.Y."/>
            <person name="Gruber S."/>
            <person name="Han C."/>
            <person name="Henrissat B."/>
            <person name="Hermosa R."/>
            <person name="Hernandez-Onate M."/>
            <person name="Karaffa L."/>
            <person name="Kosti I."/>
            <person name="Le Crom S."/>
            <person name="Lindquist E."/>
            <person name="Lucas S."/>
            <person name="Luebeck M."/>
            <person name="Luebeck P.S."/>
            <person name="Margeot A."/>
            <person name="Metz B."/>
            <person name="Misra M."/>
            <person name="Nevalainen H."/>
            <person name="Omann M."/>
            <person name="Packer N."/>
            <person name="Perrone G."/>
            <person name="Uresti-Rivera E.E."/>
            <person name="Salamov A."/>
            <person name="Schmoll M."/>
            <person name="Seiboth B."/>
            <person name="Shapiro H."/>
            <person name="Sukno S."/>
            <person name="Tamayo-Ramos J.A."/>
            <person name="Tisch D."/>
            <person name="Wiest A."/>
            <person name="Wilkinson H.H."/>
            <person name="Zhang M."/>
            <person name="Coutinho P.M."/>
            <person name="Kenerley C.M."/>
            <person name="Monte E."/>
            <person name="Baker S.E."/>
            <person name="Grigoriev I.V."/>
        </authorList>
    </citation>
    <scope>NUCLEOTIDE SEQUENCE [LARGE SCALE GENOMIC DNA]</scope>
    <source>
        <strain evidence="8">Gv29-8 / FGSC 10586</strain>
    </source>
</reference>
<dbReference type="OMA" id="FRWDELF"/>
<dbReference type="STRING" id="413071.G9MJX7"/>
<dbReference type="GO" id="GO:0008610">
    <property type="term" value="P:lipid biosynthetic process"/>
    <property type="evidence" value="ECO:0007669"/>
    <property type="project" value="InterPro"/>
</dbReference>
<dbReference type="GO" id="GO:0008168">
    <property type="term" value="F:methyltransferase activity"/>
    <property type="evidence" value="ECO:0007669"/>
    <property type="project" value="UniProtKB-KW"/>
</dbReference>
<dbReference type="AlphaFoldDB" id="G9MJX7"/>
<feature type="domain" description="Polyketide synthase-like methyltransferase" evidence="6">
    <location>
        <begin position="164"/>
        <end position="366"/>
    </location>
</feature>
<dbReference type="PANTHER" id="PTHR43667">
    <property type="entry name" value="CYCLOPROPANE-FATTY-ACYL-PHOSPHOLIPID SYNTHASE"/>
    <property type="match status" value="1"/>
</dbReference>
<dbReference type="eggNOG" id="ENOG502QSMW">
    <property type="taxonomic scope" value="Eukaryota"/>
</dbReference>
<name>G9MJX7_HYPVG</name>
<comment type="caution">
    <text evidence="7">The sequence shown here is derived from an EMBL/GenBank/DDBJ whole genome shotgun (WGS) entry which is preliminary data.</text>
</comment>
<dbReference type="PIRSF" id="PIRSF003085">
    <property type="entry name" value="CMAS"/>
    <property type="match status" value="1"/>
</dbReference>
<evidence type="ECO:0000256" key="1">
    <source>
        <dbReference type="ARBA" id="ARBA00010815"/>
    </source>
</evidence>
<keyword evidence="4" id="KW-0949">S-adenosyl-L-methionine</keyword>
<evidence type="ECO:0000259" key="6">
    <source>
        <dbReference type="SMART" id="SM00828"/>
    </source>
</evidence>
<dbReference type="InterPro" id="IPR020803">
    <property type="entry name" value="MeTfrase_dom"/>
</dbReference>
<evidence type="ECO:0000256" key="5">
    <source>
        <dbReference type="ARBA" id="ARBA00023098"/>
    </source>
</evidence>
<dbReference type="CDD" id="cd02440">
    <property type="entry name" value="AdoMet_MTases"/>
    <property type="match status" value="1"/>
</dbReference>
<dbReference type="Proteomes" id="UP000007115">
    <property type="component" value="Unassembled WGS sequence"/>
</dbReference>
<dbReference type="SUPFAM" id="SSF53335">
    <property type="entry name" value="S-adenosyl-L-methionine-dependent methyltransferases"/>
    <property type="match status" value="1"/>
</dbReference>
<dbReference type="SMART" id="SM00828">
    <property type="entry name" value="PKS_MT"/>
    <property type="match status" value="1"/>
</dbReference>
<dbReference type="VEuPathDB" id="FungiDB:TRIVIDRAFT_62453"/>
<dbReference type="EMBL" id="ABDF02000003">
    <property type="protein sequence ID" value="EHK25784.1"/>
    <property type="molecule type" value="Genomic_DNA"/>
</dbReference>
<keyword evidence="3" id="KW-0808">Transferase</keyword>
<comment type="similarity">
    <text evidence="1">Belongs to the CFA/CMAS family.</text>
</comment>
<dbReference type="Pfam" id="PF02353">
    <property type="entry name" value="CMAS"/>
    <property type="match status" value="1"/>
</dbReference>
<keyword evidence="8" id="KW-1185">Reference proteome</keyword>
<sequence>MAETWVQSTARNLVYQALKRIHRGRLTINTKYASENNESVSFGDSSSESDPEIVVIIKNPQVFVRLCQAFDLGLSESYLVQDVECDNLVALFSLYVKNQDALGVSAGNLLYTLIPRAAHYLIPSNDNINALKNASFHYDTSNTHFAGFLSPDMNYSSAIWSGEPGESLESAQRRKIQTILDQAEISSADDILDIGCGWGNLAITAVQQTGCRVTGLTLSKEQKALAEERIKAAGFQDKITILLCDYRKAPVPEGGYDRIISIEMLEHVGDKYMNKYFEQISTLLKPHGGRMVVQGITRINSYSTTGDTVDCFLERYIFPGGYLPTINQLVTSIHNGSRGSLEVETVQNIGPHYIRTLQCWKENFEENWDTIREDYMSKNPDATDLMIEAYRRTWVYYFQYCEAGFRTRILGDYIICAVRTPWPEIPSNVPH</sequence>
<gene>
    <name evidence="7" type="ORF">TRIVIDRAFT_62453</name>
</gene>
<keyword evidence="5" id="KW-0443">Lipid metabolism</keyword>
<dbReference type="PANTHER" id="PTHR43667:SF2">
    <property type="entry name" value="FATTY ACID C-METHYL TRANSFERASE"/>
    <property type="match status" value="1"/>
</dbReference>
<protein>
    <recommendedName>
        <fullName evidence="6">Polyketide synthase-like methyltransferase domain-containing protein</fullName>
    </recommendedName>
</protein>
<dbReference type="InterPro" id="IPR029063">
    <property type="entry name" value="SAM-dependent_MTases_sf"/>
</dbReference>
<dbReference type="HOGENOM" id="CLU_026434_0_0_1"/>
<evidence type="ECO:0000256" key="4">
    <source>
        <dbReference type="ARBA" id="ARBA00022691"/>
    </source>
</evidence>
<evidence type="ECO:0000256" key="3">
    <source>
        <dbReference type="ARBA" id="ARBA00022679"/>
    </source>
</evidence>
<evidence type="ECO:0000256" key="2">
    <source>
        <dbReference type="ARBA" id="ARBA00022603"/>
    </source>
</evidence>
<dbReference type="GeneID" id="25796354"/>
<dbReference type="InParanoid" id="G9MJX7"/>
<dbReference type="GO" id="GO:0032259">
    <property type="term" value="P:methylation"/>
    <property type="evidence" value="ECO:0007669"/>
    <property type="project" value="UniProtKB-KW"/>
</dbReference>
<proteinExistence type="inferred from homology"/>
<dbReference type="InterPro" id="IPR050723">
    <property type="entry name" value="CFA/CMAS"/>
</dbReference>